<evidence type="ECO:0000313" key="3">
    <source>
        <dbReference type="Proteomes" id="UP000005666"/>
    </source>
</evidence>
<reference evidence="2 3" key="1">
    <citation type="journal article" date="2011" name="Proc. Natl. Acad. Sci. U.S.A.">
        <title>Evolutionary erosion of yeast sex chromosomes by mating-type switching accidents.</title>
        <authorList>
            <person name="Gordon J.L."/>
            <person name="Armisen D."/>
            <person name="Proux-Wera E."/>
            <person name="Oheigeartaigh S.S."/>
            <person name="Byrne K.P."/>
            <person name="Wolfe K.H."/>
        </authorList>
    </citation>
    <scope>NUCLEOTIDE SEQUENCE [LARGE SCALE GENOMIC DNA]</scope>
    <source>
        <strain evidence="3">ATCC 24235 / CBS 4417 / NBRC 1672 / NRRL Y-8282 / UCD 70-5</strain>
    </source>
</reference>
<name>G8BPC0_TETPH</name>
<organism evidence="2 3">
    <name type="scientific">Tetrapisispora phaffii (strain ATCC 24235 / CBS 4417 / NBRC 1672 / NRRL Y-8282 / UCD 70-5)</name>
    <name type="common">Yeast</name>
    <name type="synonym">Fabospora phaffii</name>
    <dbReference type="NCBI Taxonomy" id="1071381"/>
    <lineage>
        <taxon>Eukaryota</taxon>
        <taxon>Fungi</taxon>
        <taxon>Dikarya</taxon>
        <taxon>Ascomycota</taxon>
        <taxon>Saccharomycotina</taxon>
        <taxon>Saccharomycetes</taxon>
        <taxon>Saccharomycetales</taxon>
        <taxon>Saccharomycetaceae</taxon>
        <taxon>Tetrapisispora</taxon>
    </lineage>
</organism>
<dbReference type="Proteomes" id="UP000005666">
    <property type="component" value="Chromosome 2"/>
</dbReference>
<keyword evidence="1" id="KW-0175">Coiled coil</keyword>
<dbReference type="GeneID" id="11535014"/>
<evidence type="ECO:0000256" key="1">
    <source>
        <dbReference type="SAM" id="Coils"/>
    </source>
</evidence>
<dbReference type="STRING" id="1071381.G8BPC0"/>
<dbReference type="HOGENOM" id="CLU_051067_0_0_1"/>
<keyword evidence="3" id="KW-1185">Reference proteome</keyword>
<gene>
    <name evidence="2" type="primary">TPHA0B01780</name>
    <name evidence="2" type="ordered locus">TPHA_0B01780</name>
</gene>
<dbReference type="OMA" id="DLCRIND"/>
<dbReference type="RefSeq" id="XP_003684285.1">
    <property type="nucleotide sequence ID" value="XM_003684237.1"/>
</dbReference>
<dbReference type="OrthoDB" id="4066450at2759"/>
<dbReference type="EMBL" id="HE612857">
    <property type="protein sequence ID" value="CCE61851.1"/>
    <property type="molecule type" value="Genomic_DNA"/>
</dbReference>
<proteinExistence type="predicted"/>
<accession>G8BPC0</accession>
<dbReference type="KEGG" id="tpf:TPHA_0B01780"/>
<protein>
    <submittedName>
        <fullName evidence="2">Uncharacterized protein</fullName>
    </submittedName>
</protein>
<dbReference type="AlphaFoldDB" id="G8BPC0"/>
<sequence length="352" mass="41128">MDDDLEVKLDDVLKKNVEIKDFLDSLTALHRRALSRGESEGNAIDSNVYDVNMIRNDILIAFNDLVSLNERLIHFNGKINSEIVSVKNTRVKYLNLIELENQLLVERSKWEPQMSKSEGENTYEQQENNTITINLNHRDPMNKYIELIGIDNTALNNTDNDIDNDVEDRETILNSLNLLNDCETRLSKNINNLQMILNTMKKDMNFVNKEKTIINRKKVFEIDKLNEKLAKLKSKKIRLLSKIGLNLPEQHRQQSQFPSLTYFNNDLHYSNILMSTFSINQSKDSNNDDIEHNILNHAIDFMDLKIKDLQEHLSYKKENTNSLSQQRNIWESVINIINELELKTKNIFQIHS</sequence>
<dbReference type="eggNOG" id="ENOG502RZQ0">
    <property type="taxonomic scope" value="Eukaryota"/>
</dbReference>
<evidence type="ECO:0000313" key="2">
    <source>
        <dbReference type="EMBL" id="CCE61851.1"/>
    </source>
</evidence>
<feature type="coiled-coil region" evidence="1">
    <location>
        <begin position="190"/>
        <end position="242"/>
    </location>
</feature>